<accession>A0A6B9ZCK3</accession>
<dbReference type="InterPro" id="IPR048011">
    <property type="entry name" value="NTP-PPase_MazG-like_C"/>
</dbReference>
<comment type="catalytic activity">
    <reaction evidence="1">
        <text>ATP + H2O = AMP + diphosphate + H(+)</text>
        <dbReference type="Rhea" id="RHEA:14245"/>
        <dbReference type="ChEBI" id="CHEBI:15377"/>
        <dbReference type="ChEBI" id="CHEBI:15378"/>
        <dbReference type="ChEBI" id="CHEBI:30616"/>
        <dbReference type="ChEBI" id="CHEBI:33019"/>
        <dbReference type="ChEBI" id="CHEBI:456215"/>
        <dbReference type="EC" id="3.6.1.8"/>
    </reaction>
</comment>
<evidence type="ECO:0000256" key="1">
    <source>
        <dbReference type="ARBA" id="ARBA00052141"/>
    </source>
</evidence>
<organism evidence="6 7">
    <name type="scientific">Chitinophaga agri</name>
    <dbReference type="NCBI Taxonomy" id="2703787"/>
    <lineage>
        <taxon>Bacteria</taxon>
        <taxon>Pseudomonadati</taxon>
        <taxon>Bacteroidota</taxon>
        <taxon>Chitinophagia</taxon>
        <taxon>Chitinophagales</taxon>
        <taxon>Chitinophagaceae</taxon>
        <taxon>Chitinophaga</taxon>
    </lineage>
</organism>
<dbReference type="FunFam" id="1.10.287.1080:FF:000001">
    <property type="entry name" value="Nucleoside triphosphate pyrophosphohydrolase"/>
    <property type="match status" value="1"/>
</dbReference>
<dbReference type="GO" id="GO:0006203">
    <property type="term" value="P:dGTP catabolic process"/>
    <property type="evidence" value="ECO:0007669"/>
    <property type="project" value="TreeGrafter"/>
</dbReference>
<evidence type="ECO:0000259" key="5">
    <source>
        <dbReference type="Pfam" id="PF03819"/>
    </source>
</evidence>
<dbReference type="AlphaFoldDB" id="A0A6B9ZCK3"/>
<feature type="domain" description="NTP pyrophosphohydrolase MazG-like" evidence="5">
    <location>
        <begin position="162"/>
        <end position="221"/>
    </location>
</feature>
<dbReference type="InterPro" id="IPR048015">
    <property type="entry name" value="NTP-PPase_MazG-like_N"/>
</dbReference>
<dbReference type="GO" id="GO:0046052">
    <property type="term" value="P:UTP catabolic process"/>
    <property type="evidence" value="ECO:0007669"/>
    <property type="project" value="TreeGrafter"/>
</dbReference>
<comment type="similarity">
    <text evidence="2">Belongs to the nucleoside triphosphate pyrophosphohydrolase family.</text>
</comment>
<dbReference type="Gene3D" id="1.10.287.1080">
    <property type="entry name" value="MazG-like"/>
    <property type="match status" value="2"/>
</dbReference>
<dbReference type="InterPro" id="IPR004518">
    <property type="entry name" value="MazG-like_dom"/>
</dbReference>
<dbReference type="EC" id="3.6.1.8" evidence="3"/>
<proteinExistence type="inferred from homology"/>
<dbReference type="RefSeq" id="WP_162331844.1">
    <property type="nucleotide sequence ID" value="NZ_CP048113.1"/>
</dbReference>
<dbReference type="CDD" id="cd11529">
    <property type="entry name" value="NTP-PPase_MazG_Cterm"/>
    <property type="match status" value="1"/>
</dbReference>
<dbReference type="GO" id="GO:0046047">
    <property type="term" value="P:TTP catabolic process"/>
    <property type="evidence" value="ECO:0007669"/>
    <property type="project" value="TreeGrafter"/>
</dbReference>
<keyword evidence="6" id="KW-0378">Hydrolase</keyword>
<keyword evidence="7" id="KW-1185">Reference proteome</keyword>
<dbReference type="SUPFAM" id="SSF101386">
    <property type="entry name" value="all-alpha NTP pyrophosphatases"/>
    <property type="match status" value="2"/>
</dbReference>
<gene>
    <name evidence="6" type="primary">mazG</name>
    <name evidence="6" type="ORF">GWR21_11235</name>
</gene>
<evidence type="ECO:0000313" key="7">
    <source>
        <dbReference type="Proteomes" id="UP000476411"/>
    </source>
</evidence>
<dbReference type="Proteomes" id="UP000476411">
    <property type="component" value="Chromosome"/>
</dbReference>
<dbReference type="PANTHER" id="PTHR30522">
    <property type="entry name" value="NUCLEOSIDE TRIPHOSPHATE PYROPHOSPHOHYDROLASE"/>
    <property type="match status" value="1"/>
</dbReference>
<dbReference type="Pfam" id="PF03819">
    <property type="entry name" value="MazG"/>
    <property type="match status" value="2"/>
</dbReference>
<feature type="domain" description="NTP pyrophosphohydrolase MazG-like" evidence="5">
    <location>
        <begin position="27"/>
        <end position="99"/>
    </location>
</feature>
<dbReference type="GO" id="GO:0047693">
    <property type="term" value="F:ATP diphosphatase activity"/>
    <property type="evidence" value="ECO:0007669"/>
    <property type="project" value="UniProtKB-EC"/>
</dbReference>
<evidence type="ECO:0000313" key="6">
    <source>
        <dbReference type="EMBL" id="QHS60152.1"/>
    </source>
</evidence>
<reference evidence="6 7" key="1">
    <citation type="submission" date="2020-01" db="EMBL/GenBank/DDBJ databases">
        <title>Complete genome sequence of Chitinophaga sp. H33E-04 isolated from quinoa roots.</title>
        <authorList>
            <person name="Weon H.-Y."/>
            <person name="Lee S.A."/>
        </authorList>
    </citation>
    <scope>NUCLEOTIDE SEQUENCE [LARGE SCALE GENOMIC DNA]</scope>
    <source>
        <strain evidence="6 7">H33E-04</strain>
    </source>
</reference>
<dbReference type="NCBIfam" id="NF007113">
    <property type="entry name" value="PRK09562.1"/>
    <property type="match status" value="1"/>
</dbReference>
<name>A0A6B9ZCK3_9BACT</name>
<dbReference type="GO" id="GO:0046061">
    <property type="term" value="P:dATP catabolic process"/>
    <property type="evidence" value="ECO:0007669"/>
    <property type="project" value="TreeGrafter"/>
</dbReference>
<dbReference type="KEGG" id="chih:GWR21_11235"/>
<dbReference type="PANTHER" id="PTHR30522:SF0">
    <property type="entry name" value="NUCLEOSIDE TRIPHOSPHATE PYROPHOSPHOHYDROLASE"/>
    <property type="match status" value="1"/>
</dbReference>
<dbReference type="FunFam" id="1.10.287.1080:FF:000003">
    <property type="entry name" value="Nucleoside triphosphate pyrophosphohydrolase"/>
    <property type="match status" value="1"/>
</dbReference>
<dbReference type="CDD" id="cd11528">
    <property type="entry name" value="NTP-PPase_MazG_Nterm"/>
    <property type="match status" value="1"/>
</dbReference>
<dbReference type="GO" id="GO:0006950">
    <property type="term" value="P:response to stress"/>
    <property type="evidence" value="ECO:0007669"/>
    <property type="project" value="UniProtKB-ARBA"/>
</dbReference>
<evidence type="ECO:0000256" key="2">
    <source>
        <dbReference type="ARBA" id="ARBA00061115"/>
    </source>
</evidence>
<dbReference type="GO" id="GO:0046076">
    <property type="term" value="P:dTTP catabolic process"/>
    <property type="evidence" value="ECO:0007669"/>
    <property type="project" value="TreeGrafter"/>
</dbReference>
<evidence type="ECO:0000256" key="3">
    <source>
        <dbReference type="ARBA" id="ARBA00066372"/>
    </source>
</evidence>
<protein>
    <recommendedName>
        <fullName evidence="4">Nucleoside triphosphate pyrophosphohydrolase</fullName>
        <ecNumber evidence="3">3.6.1.8</ecNumber>
    </recommendedName>
</protein>
<sequence>MENNSAFNRLLEIMDDLREKCPWDRKQTIQTLRQQTIEELYELTDAITDQDWKSIKEELGDLLLHIVFYAKIGKEQQQFTIDDVINGICDKLIYRHPHIYGDVKAETEEEVKQNWEKLKLKEGKDSVLSGVPVSLPALVKAMRLQSKAQKVGFEWDNAEQVWDKLKEEMDELHEVVQESNPDRIEDEFGDVMFSLVNYSRFLKVDAENALERTNKKFIRRFQQMEQMAATQGKALDEMSLTEMDALWDEVKKSEK</sequence>
<dbReference type="GO" id="GO:0046081">
    <property type="term" value="P:dUTP catabolic process"/>
    <property type="evidence" value="ECO:0007669"/>
    <property type="project" value="TreeGrafter"/>
</dbReference>
<dbReference type="NCBIfam" id="TIGR00444">
    <property type="entry name" value="mazG"/>
    <property type="match status" value="1"/>
</dbReference>
<dbReference type="EMBL" id="CP048113">
    <property type="protein sequence ID" value="QHS60152.1"/>
    <property type="molecule type" value="Genomic_DNA"/>
</dbReference>
<dbReference type="InterPro" id="IPR011551">
    <property type="entry name" value="NTP_PyrPHydrolase_MazG"/>
</dbReference>
<evidence type="ECO:0000256" key="4">
    <source>
        <dbReference type="ARBA" id="ARBA00074799"/>
    </source>
</evidence>